<evidence type="ECO:0000256" key="2">
    <source>
        <dbReference type="ARBA" id="ARBA00010992"/>
    </source>
</evidence>
<evidence type="ECO:0000313" key="8">
    <source>
        <dbReference type="EMBL" id="KPI40972.1"/>
    </source>
</evidence>
<dbReference type="AlphaFoldDB" id="A0A0N1HRM1"/>
<dbReference type="PANTHER" id="PTHR48022">
    <property type="entry name" value="PLASTIDIC GLUCOSE TRANSPORTER 4"/>
    <property type="match status" value="1"/>
</dbReference>
<dbReference type="InterPro" id="IPR020846">
    <property type="entry name" value="MFS_dom"/>
</dbReference>
<comment type="subcellular location">
    <subcellularLocation>
        <location evidence="1">Membrane</location>
        <topology evidence="1">Multi-pass membrane protein</topology>
    </subcellularLocation>
</comment>
<dbReference type="EMBL" id="LFJN01000011">
    <property type="protein sequence ID" value="KPI40972.1"/>
    <property type="molecule type" value="Genomic_DNA"/>
</dbReference>
<protein>
    <submittedName>
        <fullName evidence="8">High-affinity glucose transporter</fullName>
    </submittedName>
</protein>
<evidence type="ECO:0000256" key="4">
    <source>
        <dbReference type="ARBA" id="ARBA00022989"/>
    </source>
</evidence>
<dbReference type="GO" id="GO:0005351">
    <property type="term" value="F:carbohydrate:proton symporter activity"/>
    <property type="evidence" value="ECO:0007669"/>
    <property type="project" value="TreeGrafter"/>
</dbReference>
<keyword evidence="5 6" id="KW-0472">Membrane</keyword>
<sequence>MAKHTKSLYSTWVALFLSIGSVACAYFTVITATTSAQPSFVTYMHLDTASNATQLLGAVNGVYIAGALIGSILSSYATDTLGRRKSLSLTSALATVGGILQTGSVNMGMFIAARLIAGFGIGAIFALVPLFQSEIAPPTARGLLVGTHGIMISLGTVLPNWIGLGFYYVNASGAQWRPPLGIMCIFTLALAVGVWFVPESPRWLINKDRHEDAIKSLIRYHRNKDDPDNLLALSEYGQIKAQHDEDEKNKVTWKDMFTVPTYRRRAGVAAFVMIGSQMAATLLTQVYNPVLYGRLGFGVPMQLVFTGIWANFTIIGNTICAFTIDRMGRILALKIGWIGNALA</sequence>
<dbReference type="RefSeq" id="XP_018000935.1">
    <property type="nucleotide sequence ID" value="XM_018139495.1"/>
</dbReference>
<evidence type="ECO:0000256" key="3">
    <source>
        <dbReference type="ARBA" id="ARBA00022692"/>
    </source>
</evidence>
<dbReference type="PROSITE" id="PS00217">
    <property type="entry name" value="SUGAR_TRANSPORT_2"/>
    <property type="match status" value="1"/>
</dbReference>
<feature type="transmembrane region" description="Helical" evidence="6">
    <location>
        <begin position="180"/>
        <end position="197"/>
    </location>
</feature>
<comment type="caution">
    <text evidence="8">The sequence shown here is derived from an EMBL/GenBank/DDBJ whole genome shotgun (WGS) entry which is preliminary data.</text>
</comment>
<feature type="transmembrane region" description="Helical" evidence="6">
    <location>
        <begin position="266"/>
        <end position="287"/>
    </location>
</feature>
<dbReference type="PROSITE" id="PS50850">
    <property type="entry name" value="MFS"/>
    <property type="match status" value="1"/>
</dbReference>
<feature type="transmembrane region" description="Helical" evidence="6">
    <location>
        <begin position="111"/>
        <end position="131"/>
    </location>
</feature>
<evidence type="ECO:0000256" key="1">
    <source>
        <dbReference type="ARBA" id="ARBA00004141"/>
    </source>
</evidence>
<gene>
    <name evidence="8" type="ORF">AB675_10705</name>
</gene>
<dbReference type="VEuPathDB" id="FungiDB:AB675_10705"/>
<name>A0A0N1HRM1_9EURO</name>
<evidence type="ECO:0000313" key="9">
    <source>
        <dbReference type="Proteomes" id="UP000038010"/>
    </source>
</evidence>
<dbReference type="PANTHER" id="PTHR48022:SF11">
    <property type="entry name" value="MONOSACCHARIDE TRANSPORTER (HXT8), PUTATIVE (AFU_ORTHOLOGUE AFUA_2G08120)-RELATED"/>
    <property type="match status" value="1"/>
</dbReference>
<dbReference type="InterPro" id="IPR036259">
    <property type="entry name" value="MFS_trans_sf"/>
</dbReference>
<feature type="transmembrane region" description="Helical" evidence="6">
    <location>
        <begin position="52"/>
        <end position="74"/>
    </location>
</feature>
<dbReference type="InterPro" id="IPR050360">
    <property type="entry name" value="MFS_Sugar_Transporters"/>
</dbReference>
<feature type="domain" description="Major facilitator superfamily (MFS) profile" evidence="7">
    <location>
        <begin position="13"/>
        <end position="343"/>
    </location>
</feature>
<feature type="transmembrane region" description="Helical" evidence="6">
    <location>
        <begin position="86"/>
        <end position="105"/>
    </location>
</feature>
<evidence type="ECO:0000259" key="7">
    <source>
        <dbReference type="PROSITE" id="PS50850"/>
    </source>
</evidence>
<keyword evidence="4 6" id="KW-1133">Transmembrane helix</keyword>
<keyword evidence="3 6" id="KW-0812">Transmembrane</keyword>
<feature type="transmembrane region" description="Helical" evidence="6">
    <location>
        <begin position="12"/>
        <end position="32"/>
    </location>
</feature>
<evidence type="ECO:0000256" key="5">
    <source>
        <dbReference type="ARBA" id="ARBA00023136"/>
    </source>
</evidence>
<evidence type="ECO:0000256" key="6">
    <source>
        <dbReference type="SAM" id="Phobius"/>
    </source>
</evidence>
<dbReference type="GeneID" id="28731375"/>
<dbReference type="InterPro" id="IPR005828">
    <property type="entry name" value="MFS_sugar_transport-like"/>
</dbReference>
<dbReference type="Proteomes" id="UP000038010">
    <property type="component" value="Unassembled WGS sequence"/>
</dbReference>
<keyword evidence="8" id="KW-0813">Transport</keyword>
<keyword evidence="8" id="KW-0762">Sugar transport</keyword>
<organism evidence="8 9">
    <name type="scientific">Cyphellophora attinorum</name>
    <dbReference type="NCBI Taxonomy" id="1664694"/>
    <lineage>
        <taxon>Eukaryota</taxon>
        <taxon>Fungi</taxon>
        <taxon>Dikarya</taxon>
        <taxon>Ascomycota</taxon>
        <taxon>Pezizomycotina</taxon>
        <taxon>Eurotiomycetes</taxon>
        <taxon>Chaetothyriomycetidae</taxon>
        <taxon>Chaetothyriales</taxon>
        <taxon>Cyphellophoraceae</taxon>
        <taxon>Cyphellophora</taxon>
    </lineage>
</organism>
<feature type="transmembrane region" description="Helical" evidence="6">
    <location>
        <begin position="143"/>
        <end position="168"/>
    </location>
</feature>
<dbReference type="InterPro" id="IPR005829">
    <property type="entry name" value="Sugar_transporter_CS"/>
</dbReference>
<proteinExistence type="inferred from homology"/>
<reference evidence="8 9" key="1">
    <citation type="submission" date="2015-06" db="EMBL/GenBank/DDBJ databases">
        <title>Draft genome of the ant-associated black yeast Phialophora attae CBS 131958.</title>
        <authorList>
            <person name="Moreno L.F."/>
            <person name="Stielow B.J."/>
            <person name="de Hoog S."/>
            <person name="Vicente V.A."/>
            <person name="Weiss V.A."/>
            <person name="de Vries M."/>
            <person name="Cruz L.M."/>
            <person name="Souza E.M."/>
        </authorList>
    </citation>
    <scope>NUCLEOTIDE SEQUENCE [LARGE SCALE GENOMIC DNA]</scope>
    <source>
        <strain evidence="8 9">CBS 131958</strain>
    </source>
</reference>
<dbReference type="Gene3D" id="1.20.1250.20">
    <property type="entry name" value="MFS general substrate transporter like domains"/>
    <property type="match status" value="1"/>
</dbReference>
<accession>A0A0N1HRM1</accession>
<dbReference type="PROSITE" id="PS51257">
    <property type="entry name" value="PROKAR_LIPOPROTEIN"/>
    <property type="match status" value="1"/>
</dbReference>
<keyword evidence="9" id="KW-1185">Reference proteome</keyword>
<dbReference type="Pfam" id="PF00083">
    <property type="entry name" value="Sugar_tr"/>
    <property type="match status" value="1"/>
</dbReference>
<feature type="transmembrane region" description="Helical" evidence="6">
    <location>
        <begin position="299"/>
        <end position="324"/>
    </location>
</feature>
<dbReference type="OrthoDB" id="6612291at2759"/>
<dbReference type="GO" id="GO:0016020">
    <property type="term" value="C:membrane"/>
    <property type="evidence" value="ECO:0007669"/>
    <property type="project" value="UniProtKB-SubCell"/>
</dbReference>
<comment type="similarity">
    <text evidence="2">Belongs to the major facilitator superfamily. Sugar transporter (TC 2.A.1.1) family.</text>
</comment>
<dbReference type="SUPFAM" id="SSF103473">
    <property type="entry name" value="MFS general substrate transporter"/>
    <property type="match status" value="1"/>
</dbReference>